<gene>
    <name evidence="3" type="ORF">GCM10010326_54840</name>
</gene>
<dbReference type="InterPro" id="IPR003325">
    <property type="entry name" value="TerD"/>
</dbReference>
<name>A0ABQ3AJN3_9ACTN</name>
<evidence type="ECO:0000313" key="3">
    <source>
        <dbReference type="EMBL" id="GGY53531.1"/>
    </source>
</evidence>
<dbReference type="Proteomes" id="UP000600946">
    <property type="component" value="Unassembled WGS sequence"/>
</dbReference>
<proteinExistence type="inferred from homology"/>
<accession>A0ABQ3AJN3</accession>
<sequence>MEVRGGDGPGEGVGMSGIGKGLGTVEVALRWDPSPLGSPAHDLDLVAGVYTTTARYGPPAYSVYFDRRSPEGTISLDRDSRTGQGLGYDEVMTVDLGRMPEGHARVVVGVVIQQAAGPIVFGDVADPGIRIREGYTELSRHGFAEVAGARAATVAEFVRGASGAWEFRADIRGFALDPDAFIAAMGASPA</sequence>
<dbReference type="InterPro" id="IPR051324">
    <property type="entry name" value="Stress/Tellurium_Resist"/>
</dbReference>
<protein>
    <submittedName>
        <fullName evidence="3">TerD-family protein</fullName>
    </submittedName>
</protein>
<reference evidence="4" key="1">
    <citation type="journal article" date="2019" name="Int. J. Syst. Evol. Microbiol.">
        <title>The Global Catalogue of Microorganisms (GCM) 10K type strain sequencing project: providing services to taxonomists for standard genome sequencing and annotation.</title>
        <authorList>
            <consortium name="The Broad Institute Genomics Platform"/>
            <consortium name="The Broad Institute Genome Sequencing Center for Infectious Disease"/>
            <person name="Wu L."/>
            <person name="Ma J."/>
        </authorList>
    </citation>
    <scope>NUCLEOTIDE SEQUENCE [LARGE SCALE GENOMIC DNA]</scope>
    <source>
        <strain evidence="4">JCM 4594</strain>
    </source>
</reference>
<dbReference type="PANTHER" id="PTHR32097:SF4">
    <property type="entry name" value="GENERAL STRESS PROTEIN 16U"/>
    <property type="match status" value="1"/>
</dbReference>
<dbReference type="CDD" id="cd06974">
    <property type="entry name" value="TerD_like"/>
    <property type="match status" value="1"/>
</dbReference>
<dbReference type="PANTHER" id="PTHR32097">
    <property type="entry name" value="CAMP-BINDING PROTEIN 1-RELATED"/>
    <property type="match status" value="1"/>
</dbReference>
<evidence type="ECO:0000256" key="1">
    <source>
        <dbReference type="ARBA" id="ARBA00008775"/>
    </source>
</evidence>
<organism evidence="3 4">
    <name type="scientific">Streptomyces xanthochromogenes</name>
    <dbReference type="NCBI Taxonomy" id="67384"/>
    <lineage>
        <taxon>Bacteria</taxon>
        <taxon>Bacillati</taxon>
        <taxon>Actinomycetota</taxon>
        <taxon>Actinomycetes</taxon>
        <taxon>Kitasatosporales</taxon>
        <taxon>Streptomycetaceae</taxon>
        <taxon>Streptomyces</taxon>
    </lineage>
</organism>
<dbReference type="Pfam" id="PF02342">
    <property type="entry name" value="TerD"/>
    <property type="match status" value="1"/>
</dbReference>
<dbReference type="EMBL" id="BMUU01000010">
    <property type="protein sequence ID" value="GGY53531.1"/>
    <property type="molecule type" value="Genomic_DNA"/>
</dbReference>
<comment type="similarity">
    <text evidence="1">Belongs to the CAPAB/TerDEXZ family.</text>
</comment>
<dbReference type="Gene3D" id="2.60.60.30">
    <property type="entry name" value="sav2460 like domains"/>
    <property type="match status" value="1"/>
</dbReference>
<keyword evidence="4" id="KW-1185">Reference proteome</keyword>
<feature type="domain" description="TerD" evidence="2">
    <location>
        <begin position="15"/>
        <end position="175"/>
    </location>
</feature>
<evidence type="ECO:0000259" key="2">
    <source>
        <dbReference type="Pfam" id="PF02342"/>
    </source>
</evidence>
<comment type="caution">
    <text evidence="3">The sequence shown here is derived from an EMBL/GenBank/DDBJ whole genome shotgun (WGS) entry which is preliminary data.</text>
</comment>
<evidence type="ECO:0000313" key="4">
    <source>
        <dbReference type="Proteomes" id="UP000600946"/>
    </source>
</evidence>